<dbReference type="EMBL" id="JACSQO010000002">
    <property type="protein sequence ID" value="MBD7943475.1"/>
    <property type="molecule type" value="Genomic_DNA"/>
</dbReference>
<dbReference type="RefSeq" id="WP_186318030.1">
    <property type="nucleotide sequence ID" value="NZ_JACSQO010000002.1"/>
</dbReference>
<name>A0ABR8R738_9BACI</name>
<evidence type="ECO:0000313" key="3">
    <source>
        <dbReference type="Proteomes" id="UP000640786"/>
    </source>
</evidence>
<sequence>MSSKNSKKTMNERTHNSQELYKNPTVNPDTEMGIDFAEVSKNKVTKHITKESNNKK</sequence>
<protein>
    <submittedName>
        <fullName evidence="2">Uncharacterized protein</fullName>
    </submittedName>
</protein>
<organism evidence="2 3">
    <name type="scientific">Psychrobacillus faecigallinarum</name>
    <dbReference type="NCBI Taxonomy" id="2762235"/>
    <lineage>
        <taxon>Bacteria</taxon>
        <taxon>Bacillati</taxon>
        <taxon>Bacillota</taxon>
        <taxon>Bacilli</taxon>
        <taxon>Bacillales</taxon>
        <taxon>Bacillaceae</taxon>
        <taxon>Psychrobacillus</taxon>
    </lineage>
</organism>
<reference evidence="2 3" key="1">
    <citation type="submission" date="2020-08" db="EMBL/GenBank/DDBJ databases">
        <title>A Genomic Blueprint of the Chicken Gut Microbiome.</title>
        <authorList>
            <person name="Gilroy R."/>
            <person name="Ravi A."/>
            <person name="Getino M."/>
            <person name="Pursley I."/>
            <person name="Horton D.L."/>
            <person name="Alikhan N.-F."/>
            <person name="Baker D."/>
            <person name="Gharbi K."/>
            <person name="Hall N."/>
            <person name="Watson M."/>
            <person name="Adriaenssens E.M."/>
            <person name="Foster-Nyarko E."/>
            <person name="Jarju S."/>
            <person name="Secka A."/>
            <person name="Antonio M."/>
            <person name="Oren A."/>
            <person name="Chaudhuri R."/>
            <person name="La Ragione R.M."/>
            <person name="Hildebrand F."/>
            <person name="Pallen M.J."/>
        </authorList>
    </citation>
    <scope>NUCLEOTIDE SEQUENCE [LARGE SCALE GENOMIC DNA]</scope>
    <source>
        <strain evidence="2 3">Sa2BUA9</strain>
    </source>
</reference>
<accession>A0ABR8R738</accession>
<feature type="region of interest" description="Disordered" evidence="1">
    <location>
        <begin position="1"/>
        <end position="33"/>
    </location>
</feature>
<keyword evidence="3" id="KW-1185">Reference proteome</keyword>
<gene>
    <name evidence="2" type="ORF">H9650_05030</name>
</gene>
<comment type="caution">
    <text evidence="2">The sequence shown here is derived from an EMBL/GenBank/DDBJ whole genome shotgun (WGS) entry which is preliminary data.</text>
</comment>
<evidence type="ECO:0000313" key="2">
    <source>
        <dbReference type="EMBL" id="MBD7943475.1"/>
    </source>
</evidence>
<feature type="compositionally biased region" description="Polar residues" evidence="1">
    <location>
        <begin position="17"/>
        <end position="28"/>
    </location>
</feature>
<evidence type="ECO:0000256" key="1">
    <source>
        <dbReference type="SAM" id="MobiDB-lite"/>
    </source>
</evidence>
<dbReference type="Proteomes" id="UP000640786">
    <property type="component" value="Unassembled WGS sequence"/>
</dbReference>
<proteinExistence type="predicted"/>